<keyword evidence="3" id="KW-1185">Reference proteome</keyword>
<dbReference type="AlphaFoldDB" id="S2LKJ5"/>
<sequence>MIGGGKGDPSTEGSPFPPPNLPSSPPKTFDLIESLISGRGMGRTVFSDMKVSSCIVTHIHFFNAETVFFFGKYNRGGIF</sequence>
<reference evidence="2 3" key="1">
    <citation type="submission" date="2010-10" db="EMBL/GenBank/DDBJ databases">
        <authorList>
            <consortium name="The Broad Institute Genome Sequencing Platform"/>
            <person name="Ward D."/>
            <person name="Earl A."/>
            <person name="Feldgarden M."/>
            <person name="Young S.K."/>
            <person name="Gargeya S."/>
            <person name="Zeng Q."/>
            <person name="Alvarado L."/>
            <person name="Berlin A."/>
            <person name="Bochicchio J."/>
            <person name="Chapman S.B."/>
            <person name="Chen Z."/>
            <person name="Freedman E."/>
            <person name="Gellesch M."/>
            <person name="Goldberg J."/>
            <person name="Griggs A."/>
            <person name="Gujja S."/>
            <person name="Heilman E."/>
            <person name="Heiman D."/>
            <person name="Howarth C."/>
            <person name="Mehta T."/>
            <person name="Neiman D."/>
            <person name="Pearson M."/>
            <person name="Roberts A."/>
            <person name="Saif S."/>
            <person name="Shea T."/>
            <person name="Shenoy N."/>
            <person name="Sisk P."/>
            <person name="Stolte C."/>
            <person name="Sykes S."/>
            <person name="White J."/>
            <person name="Yandava C."/>
            <person name="Allen-Vercoe E."/>
            <person name="Sibley C."/>
            <person name="Ambrose C.E."/>
            <person name="Strauss J."/>
            <person name="Daigneault M."/>
            <person name="Haas B."/>
            <person name="Nusbaum C."/>
            <person name="Birren B."/>
        </authorList>
    </citation>
    <scope>NUCLEOTIDE SEQUENCE [LARGE SCALE GENOMIC DNA]</scope>
    <source>
        <strain evidence="2 3">3_1_6</strain>
    </source>
</reference>
<reference evidence="2 3" key="2">
    <citation type="submission" date="2013-04" db="EMBL/GenBank/DDBJ databases">
        <title>The Genome Sequence of Bilophila wadsworthia 3_1_6.</title>
        <authorList>
            <consortium name="The Broad Institute Genomics Platform"/>
            <person name="Earl A."/>
            <person name="Ward D."/>
            <person name="Feldgarden M."/>
            <person name="Gevers D."/>
            <person name="Sibley C."/>
            <person name="Strauss J."/>
            <person name="Allen-Vercoe E."/>
            <person name="Walker B."/>
            <person name="Young S."/>
            <person name="Zeng Q."/>
            <person name="Gargeya S."/>
            <person name="Fitzgerald M."/>
            <person name="Haas B."/>
            <person name="Abouelleil A."/>
            <person name="Allen A.W."/>
            <person name="Alvarado L."/>
            <person name="Arachchi H.M."/>
            <person name="Berlin A.M."/>
            <person name="Chapman S.B."/>
            <person name="Gainer-Dewar J."/>
            <person name="Goldberg J."/>
            <person name="Griggs A."/>
            <person name="Gujja S."/>
            <person name="Hansen M."/>
            <person name="Howarth C."/>
            <person name="Imamovic A."/>
            <person name="Ireland A."/>
            <person name="Larimer J."/>
            <person name="McCowan C."/>
            <person name="Murphy C."/>
            <person name="Pearson M."/>
            <person name="Poon T.W."/>
            <person name="Priest M."/>
            <person name="Roberts A."/>
            <person name="Saif S."/>
            <person name="Shea T."/>
            <person name="Sisk P."/>
            <person name="Sykes S."/>
            <person name="Wortman J."/>
            <person name="Nusbaum C."/>
            <person name="Birren B."/>
        </authorList>
    </citation>
    <scope>NUCLEOTIDE SEQUENCE [LARGE SCALE GENOMIC DNA]</scope>
    <source>
        <strain evidence="2 3">3_1_6</strain>
    </source>
</reference>
<comment type="caution">
    <text evidence="2">The sequence shown here is derived from an EMBL/GenBank/DDBJ whole genome shotgun (WGS) entry which is preliminary data.</text>
</comment>
<evidence type="ECO:0000313" key="2">
    <source>
        <dbReference type="EMBL" id="EPC05764.1"/>
    </source>
</evidence>
<organism evidence="2 3">
    <name type="scientific">Bilophila wadsworthia (strain 3_1_6)</name>
    <dbReference type="NCBI Taxonomy" id="563192"/>
    <lineage>
        <taxon>Bacteria</taxon>
        <taxon>Pseudomonadati</taxon>
        <taxon>Thermodesulfobacteriota</taxon>
        <taxon>Desulfovibrionia</taxon>
        <taxon>Desulfovibrionales</taxon>
        <taxon>Desulfovibrionaceae</taxon>
        <taxon>Bilophila</taxon>
    </lineage>
</organism>
<accession>S2LKJ5</accession>
<dbReference type="HOGENOM" id="CLU_2599013_0_0_7"/>
<dbReference type="STRING" id="563192.HMPREF0179_05286"/>
<dbReference type="Proteomes" id="UP000006034">
    <property type="component" value="Unassembled WGS sequence"/>
</dbReference>
<evidence type="ECO:0000256" key="1">
    <source>
        <dbReference type="SAM" id="MobiDB-lite"/>
    </source>
</evidence>
<dbReference type="EMBL" id="ADCP02000002">
    <property type="protein sequence ID" value="EPC05764.1"/>
    <property type="molecule type" value="Genomic_DNA"/>
</dbReference>
<evidence type="ECO:0000313" key="3">
    <source>
        <dbReference type="Proteomes" id="UP000006034"/>
    </source>
</evidence>
<name>S2LKJ5_BILW3</name>
<proteinExistence type="predicted"/>
<gene>
    <name evidence="2" type="ORF">HMPREF0179_05286</name>
</gene>
<feature type="compositionally biased region" description="Pro residues" evidence="1">
    <location>
        <begin position="15"/>
        <end position="25"/>
    </location>
</feature>
<feature type="region of interest" description="Disordered" evidence="1">
    <location>
        <begin position="1"/>
        <end position="26"/>
    </location>
</feature>
<protein>
    <submittedName>
        <fullName evidence="2">Uncharacterized protein</fullName>
    </submittedName>
</protein>